<sequence>LLRKSNLKGMTVPGKEAENRLIIKLFADDTTVYLSQHDNFQDLEDILLTWCNISQANFNIQKTEVIPVGTEQYRQDVIRTRKIGADSKPIASSVHIAVDGEAIRILGAWIGNNIDKAVPWSLILKKVDDTLALYRILRVTARWERYHPTIIGRRLITQMFAGGMTQFRTKAQGMPKSIEKKLIKTIRDYMAKGNEHP</sequence>
<reference evidence="1 2" key="1">
    <citation type="journal article" date="2015" name="Fungal Genet. Biol.">
        <title>Evolution of novel wood decay mechanisms in Agaricales revealed by the genome sequences of Fistulina hepatica and Cylindrobasidium torrendii.</title>
        <authorList>
            <person name="Floudas D."/>
            <person name="Held B.W."/>
            <person name="Riley R."/>
            <person name="Nagy L.G."/>
            <person name="Koehler G."/>
            <person name="Ransdell A.S."/>
            <person name="Younus H."/>
            <person name="Chow J."/>
            <person name="Chiniquy J."/>
            <person name="Lipzen A."/>
            <person name="Tritt A."/>
            <person name="Sun H."/>
            <person name="Haridas S."/>
            <person name="LaButti K."/>
            <person name="Ohm R.A."/>
            <person name="Kues U."/>
            <person name="Blanchette R.A."/>
            <person name="Grigoriev I.V."/>
            <person name="Minto R.E."/>
            <person name="Hibbett D.S."/>
        </authorList>
    </citation>
    <scope>NUCLEOTIDE SEQUENCE [LARGE SCALE GENOMIC DNA]</scope>
    <source>
        <strain evidence="1 2">ATCC 64428</strain>
    </source>
</reference>
<name>A0A0D7A9L1_9AGAR</name>
<evidence type="ECO:0000313" key="2">
    <source>
        <dbReference type="Proteomes" id="UP000054144"/>
    </source>
</evidence>
<organism evidence="1 2">
    <name type="scientific">Fistulina hepatica ATCC 64428</name>
    <dbReference type="NCBI Taxonomy" id="1128425"/>
    <lineage>
        <taxon>Eukaryota</taxon>
        <taxon>Fungi</taxon>
        <taxon>Dikarya</taxon>
        <taxon>Basidiomycota</taxon>
        <taxon>Agaricomycotina</taxon>
        <taxon>Agaricomycetes</taxon>
        <taxon>Agaricomycetidae</taxon>
        <taxon>Agaricales</taxon>
        <taxon>Fistulinaceae</taxon>
        <taxon>Fistulina</taxon>
    </lineage>
</organism>
<feature type="non-terminal residue" evidence="1">
    <location>
        <position position="197"/>
    </location>
</feature>
<accession>A0A0D7A9L1</accession>
<dbReference type="Proteomes" id="UP000054144">
    <property type="component" value="Unassembled WGS sequence"/>
</dbReference>
<keyword evidence="2" id="KW-1185">Reference proteome</keyword>
<dbReference type="EMBL" id="KN882013">
    <property type="protein sequence ID" value="KIY47089.1"/>
    <property type="molecule type" value="Genomic_DNA"/>
</dbReference>
<evidence type="ECO:0008006" key="3">
    <source>
        <dbReference type="Google" id="ProtNLM"/>
    </source>
</evidence>
<proteinExistence type="predicted"/>
<dbReference type="OrthoDB" id="2205812at2759"/>
<feature type="non-terminal residue" evidence="1">
    <location>
        <position position="1"/>
    </location>
</feature>
<dbReference type="AlphaFoldDB" id="A0A0D7A9L1"/>
<protein>
    <recommendedName>
        <fullName evidence="3">Reverse transcriptase domain-containing protein</fullName>
    </recommendedName>
</protein>
<gene>
    <name evidence="1" type="ORF">FISHEDRAFT_20358</name>
</gene>
<evidence type="ECO:0000313" key="1">
    <source>
        <dbReference type="EMBL" id="KIY47089.1"/>
    </source>
</evidence>